<dbReference type="PANTHER" id="PTHR33946">
    <property type="match status" value="1"/>
</dbReference>
<dbReference type="SMART" id="SM00236">
    <property type="entry name" value="fCBD"/>
    <property type="match status" value="2"/>
</dbReference>
<sequence length="218" mass="23058">MKQTALILSVAALHTVMACNPPAFGNCGNAQGSTCCPGNFYCQPWNPGYYQCLQNPAQCQQQFTDIDFFGNDIETVYGLQPSECCTRCSQTNGCKAYTFVNNNPGRTACYLKSGVGQSSTLVGAVSGIVNGGGGPSPPPPSSPTPSMTPSPPTCSTPQYGQCGDSRGATCCQSGQYCQPWSTNYYQCVQPPAQCQQQFTDVDFPGNDIATIYGLQPGD</sequence>
<feature type="signal peptide" evidence="5">
    <location>
        <begin position="1"/>
        <end position="18"/>
    </location>
</feature>
<feature type="region of interest" description="Disordered" evidence="4">
    <location>
        <begin position="129"/>
        <end position="153"/>
    </location>
</feature>
<dbReference type="InterPro" id="IPR000254">
    <property type="entry name" value="CBD"/>
</dbReference>
<dbReference type="InterPro" id="IPR000177">
    <property type="entry name" value="Apple"/>
</dbReference>
<dbReference type="PROSITE" id="PS51257">
    <property type="entry name" value="PROKAR_LIPOPROTEIN"/>
    <property type="match status" value="1"/>
</dbReference>
<name>A0A6A4YUE5_9STRA</name>
<dbReference type="InterPro" id="IPR003609">
    <property type="entry name" value="Pan_app"/>
</dbReference>
<organism evidence="7">
    <name type="scientific">Aphanomyces stellatus</name>
    <dbReference type="NCBI Taxonomy" id="120398"/>
    <lineage>
        <taxon>Eukaryota</taxon>
        <taxon>Sar</taxon>
        <taxon>Stramenopiles</taxon>
        <taxon>Oomycota</taxon>
        <taxon>Saprolegniomycetes</taxon>
        <taxon>Saprolegniales</taxon>
        <taxon>Verrucalvaceae</taxon>
        <taxon>Aphanomyces</taxon>
    </lineage>
</organism>
<comment type="caution">
    <text evidence="7">The sequence shown here is derived from an EMBL/GenBank/DDBJ whole genome shotgun (WGS) entry which is preliminary data.</text>
</comment>
<dbReference type="SMART" id="SM00223">
    <property type="entry name" value="APPLE"/>
    <property type="match status" value="1"/>
</dbReference>
<protein>
    <recommendedName>
        <fullName evidence="6">Apple domain-containing protein</fullName>
    </recommendedName>
</protein>
<keyword evidence="2" id="KW-0677">Repeat</keyword>
<dbReference type="PANTHER" id="PTHR33946:SF4">
    <property type="entry name" value="COAGULATION FACTOR XI"/>
    <property type="match status" value="1"/>
</dbReference>
<dbReference type="GO" id="GO:0006508">
    <property type="term" value="P:proteolysis"/>
    <property type="evidence" value="ECO:0007669"/>
    <property type="project" value="InterPro"/>
</dbReference>
<keyword evidence="3" id="KW-1015">Disulfide bond</keyword>
<feature type="chain" id="PRO_5025602612" description="Apple domain-containing protein" evidence="5">
    <location>
        <begin position="19"/>
        <end position="218"/>
    </location>
</feature>
<reference evidence="7" key="1">
    <citation type="submission" date="2019-06" db="EMBL/GenBank/DDBJ databases">
        <title>Genomics analysis of Aphanomyces spp. identifies a new class of oomycete effector associated with host adaptation.</title>
        <authorList>
            <person name="Gaulin E."/>
        </authorList>
    </citation>
    <scope>NUCLEOTIDE SEQUENCE</scope>
    <source>
        <strain evidence="7">CBS 578.67</strain>
    </source>
</reference>
<evidence type="ECO:0000256" key="5">
    <source>
        <dbReference type="SAM" id="SignalP"/>
    </source>
</evidence>
<dbReference type="EMBL" id="VJMH01004717">
    <property type="protein sequence ID" value="KAF0702231.1"/>
    <property type="molecule type" value="Genomic_DNA"/>
</dbReference>
<dbReference type="Gene3D" id="3.50.4.10">
    <property type="entry name" value="Hepatocyte Growth Factor"/>
    <property type="match status" value="1"/>
</dbReference>
<dbReference type="Pfam" id="PF14295">
    <property type="entry name" value="PAN_4"/>
    <property type="match status" value="1"/>
</dbReference>
<evidence type="ECO:0000259" key="6">
    <source>
        <dbReference type="PROSITE" id="PS50948"/>
    </source>
</evidence>
<evidence type="ECO:0000256" key="1">
    <source>
        <dbReference type="ARBA" id="ARBA00022729"/>
    </source>
</evidence>
<proteinExistence type="predicted"/>
<dbReference type="GO" id="GO:0005975">
    <property type="term" value="P:carbohydrate metabolic process"/>
    <property type="evidence" value="ECO:0007669"/>
    <property type="project" value="InterPro"/>
</dbReference>
<dbReference type="AlphaFoldDB" id="A0A6A4YUE5"/>
<evidence type="ECO:0000256" key="3">
    <source>
        <dbReference type="ARBA" id="ARBA00023157"/>
    </source>
</evidence>
<gene>
    <name evidence="7" type="ORF">As57867_007783</name>
</gene>
<feature type="non-terminal residue" evidence="7">
    <location>
        <position position="218"/>
    </location>
</feature>
<evidence type="ECO:0000256" key="4">
    <source>
        <dbReference type="SAM" id="MobiDB-lite"/>
    </source>
</evidence>
<accession>A0A6A4YUE5</accession>
<dbReference type="CDD" id="cd01100">
    <property type="entry name" value="APPLE_Factor_XI_like"/>
    <property type="match status" value="1"/>
</dbReference>
<dbReference type="GO" id="GO:0030248">
    <property type="term" value="F:cellulose binding"/>
    <property type="evidence" value="ECO:0007669"/>
    <property type="project" value="InterPro"/>
</dbReference>
<keyword evidence="1 5" id="KW-0732">Signal</keyword>
<feature type="compositionally biased region" description="Pro residues" evidence="4">
    <location>
        <begin position="135"/>
        <end position="153"/>
    </location>
</feature>
<feature type="domain" description="Apple" evidence="6">
    <location>
        <begin position="59"/>
        <end position="126"/>
    </location>
</feature>
<evidence type="ECO:0000313" key="7">
    <source>
        <dbReference type="EMBL" id="KAF0702231.1"/>
    </source>
</evidence>
<dbReference type="PROSITE" id="PS50948">
    <property type="entry name" value="PAN"/>
    <property type="match status" value="1"/>
</dbReference>
<dbReference type="GO" id="GO:0005576">
    <property type="term" value="C:extracellular region"/>
    <property type="evidence" value="ECO:0007669"/>
    <property type="project" value="InterPro"/>
</dbReference>
<dbReference type="OrthoDB" id="63193at2759"/>
<evidence type="ECO:0000256" key="2">
    <source>
        <dbReference type="ARBA" id="ARBA00022737"/>
    </source>
</evidence>